<dbReference type="SMART" id="SM00895">
    <property type="entry name" value="FCD"/>
    <property type="match status" value="1"/>
</dbReference>
<protein>
    <submittedName>
        <fullName evidence="6">FCD domain-containing protein</fullName>
    </submittedName>
</protein>
<feature type="compositionally biased region" description="Basic and acidic residues" evidence="4">
    <location>
        <begin position="261"/>
        <end position="290"/>
    </location>
</feature>
<dbReference type="SUPFAM" id="SSF46785">
    <property type="entry name" value="Winged helix' DNA-binding domain"/>
    <property type="match status" value="1"/>
</dbReference>
<accession>A0ABU2R3U7</accession>
<feature type="compositionally biased region" description="Gly residues" evidence="4">
    <location>
        <begin position="239"/>
        <end position="255"/>
    </location>
</feature>
<name>A0ABU2R3U7_9ACTN</name>
<keyword evidence="2" id="KW-0238">DNA-binding</keyword>
<evidence type="ECO:0000256" key="1">
    <source>
        <dbReference type="ARBA" id="ARBA00023015"/>
    </source>
</evidence>
<dbReference type="Pfam" id="PF00392">
    <property type="entry name" value="GntR"/>
    <property type="match status" value="1"/>
</dbReference>
<comment type="caution">
    <text evidence="6">The sequence shown here is derived from an EMBL/GenBank/DDBJ whole genome shotgun (WGS) entry which is preliminary data.</text>
</comment>
<evidence type="ECO:0000313" key="6">
    <source>
        <dbReference type="EMBL" id="MDT0411373.1"/>
    </source>
</evidence>
<dbReference type="InterPro" id="IPR000524">
    <property type="entry name" value="Tscrpt_reg_HTH_GntR"/>
</dbReference>
<dbReference type="EMBL" id="JAVRET010000049">
    <property type="protein sequence ID" value="MDT0411373.1"/>
    <property type="molecule type" value="Genomic_DNA"/>
</dbReference>
<dbReference type="InterPro" id="IPR036388">
    <property type="entry name" value="WH-like_DNA-bd_sf"/>
</dbReference>
<dbReference type="Proteomes" id="UP001183610">
    <property type="component" value="Unassembled WGS sequence"/>
</dbReference>
<evidence type="ECO:0000256" key="4">
    <source>
        <dbReference type="SAM" id="MobiDB-lite"/>
    </source>
</evidence>
<reference evidence="7" key="1">
    <citation type="submission" date="2023-07" db="EMBL/GenBank/DDBJ databases">
        <title>30 novel species of actinomycetes from the DSMZ collection.</title>
        <authorList>
            <person name="Nouioui I."/>
        </authorList>
    </citation>
    <scope>NUCLEOTIDE SEQUENCE [LARGE SCALE GENOMIC DNA]</scope>
    <source>
        <strain evidence="7">DSM 41979</strain>
    </source>
</reference>
<dbReference type="Pfam" id="PF07729">
    <property type="entry name" value="FCD"/>
    <property type="match status" value="1"/>
</dbReference>
<dbReference type="Gene3D" id="1.20.120.530">
    <property type="entry name" value="GntR ligand-binding domain-like"/>
    <property type="match status" value="1"/>
</dbReference>
<dbReference type="PANTHER" id="PTHR43537:SF47">
    <property type="entry name" value="REGULATORY PROTEIN GNTR HTH"/>
    <property type="match status" value="1"/>
</dbReference>
<dbReference type="InterPro" id="IPR036390">
    <property type="entry name" value="WH_DNA-bd_sf"/>
</dbReference>
<evidence type="ECO:0000259" key="5">
    <source>
        <dbReference type="SMART" id="SM00895"/>
    </source>
</evidence>
<keyword evidence="1" id="KW-0805">Transcription regulation</keyword>
<dbReference type="InterPro" id="IPR008920">
    <property type="entry name" value="TF_FadR/GntR_C"/>
</dbReference>
<keyword evidence="3" id="KW-0804">Transcription</keyword>
<sequence length="290" mass="31002">MTVTPERRDPTRRTAAGRAEEAAARIARMAAEAEPGSRLGTKEELRTLCEVSVGTLNEALRLLQARGQVTVKPGPGGGLFSARQSPMVRLGNSVLALDERENDVATAVRIRDALEPLLVEDALWHASPADLAALHRHLEAMEHAVMAEDPVAFVHANWRLHAAIAAISPNALLSSLYTHLLDLIESHTLSVLPDDSGQPLHEFVNDRYALHAAIVDALERRDREEALRLVHAHNTSAGTGNGDAGHAGIGNGDAGNGDAAGHADTRPSDPEHADTRHSDTSLSDAGHEMR</sequence>
<keyword evidence="7" id="KW-1185">Reference proteome</keyword>
<dbReference type="PANTHER" id="PTHR43537">
    <property type="entry name" value="TRANSCRIPTIONAL REGULATOR, GNTR FAMILY"/>
    <property type="match status" value="1"/>
</dbReference>
<gene>
    <name evidence="6" type="ORF">RM698_20285</name>
</gene>
<evidence type="ECO:0000313" key="7">
    <source>
        <dbReference type="Proteomes" id="UP001183610"/>
    </source>
</evidence>
<evidence type="ECO:0000256" key="3">
    <source>
        <dbReference type="ARBA" id="ARBA00023163"/>
    </source>
</evidence>
<dbReference type="RefSeq" id="WP_010265164.1">
    <property type="nucleotide sequence ID" value="NZ_JAVRET010000049.1"/>
</dbReference>
<feature type="region of interest" description="Disordered" evidence="4">
    <location>
        <begin position="233"/>
        <end position="290"/>
    </location>
</feature>
<dbReference type="Gene3D" id="1.10.10.10">
    <property type="entry name" value="Winged helix-like DNA-binding domain superfamily/Winged helix DNA-binding domain"/>
    <property type="match status" value="1"/>
</dbReference>
<organism evidence="6 7">
    <name type="scientific">Streptomyces evansiae</name>
    <dbReference type="NCBI Taxonomy" id="3075535"/>
    <lineage>
        <taxon>Bacteria</taxon>
        <taxon>Bacillati</taxon>
        <taxon>Actinomycetota</taxon>
        <taxon>Actinomycetes</taxon>
        <taxon>Kitasatosporales</taxon>
        <taxon>Streptomycetaceae</taxon>
        <taxon>Streptomyces</taxon>
    </lineage>
</organism>
<dbReference type="InterPro" id="IPR011711">
    <property type="entry name" value="GntR_C"/>
</dbReference>
<dbReference type="SUPFAM" id="SSF48008">
    <property type="entry name" value="GntR ligand-binding domain-like"/>
    <property type="match status" value="1"/>
</dbReference>
<proteinExistence type="predicted"/>
<evidence type="ECO:0000256" key="2">
    <source>
        <dbReference type="ARBA" id="ARBA00023125"/>
    </source>
</evidence>
<feature type="domain" description="GntR C-terminal" evidence="5">
    <location>
        <begin position="106"/>
        <end position="236"/>
    </location>
</feature>